<protein>
    <recommendedName>
        <fullName evidence="3">Secreted protein</fullName>
    </recommendedName>
</protein>
<dbReference type="Pfam" id="PF19560">
    <property type="entry name" value="DUF6082"/>
    <property type="match status" value="1"/>
</dbReference>
<dbReference type="AlphaFoldDB" id="A0A939F9W1"/>
<name>A0A939F9W1_9ACTN</name>
<dbReference type="InterPro" id="IPR045728">
    <property type="entry name" value="DUF6082"/>
</dbReference>
<keyword evidence="2" id="KW-1185">Reference proteome</keyword>
<sequence length="167" mass="18572">MATQSSGMRGFGSAAAACLALAAAGSSAVRGARRRRHTELIQQQRLHFDLLCKAMDDPGLAAVLDTYDEEIPSEVQRQYLFANALYTNALLAHRVGIVSRKEMFGYLRGIFQNQICRDYWLATEHHRATLDATSDEAEIGRMVDSLLRDLDESEDGGWWIVGQPPDD</sequence>
<evidence type="ECO:0008006" key="3">
    <source>
        <dbReference type="Google" id="ProtNLM"/>
    </source>
</evidence>
<evidence type="ECO:0000313" key="1">
    <source>
        <dbReference type="EMBL" id="MBO0514633.1"/>
    </source>
</evidence>
<gene>
    <name evidence="1" type="ORF">J0695_22960</name>
</gene>
<comment type="caution">
    <text evidence="1">The sequence shown here is derived from an EMBL/GenBank/DDBJ whole genome shotgun (WGS) entry which is preliminary data.</text>
</comment>
<organism evidence="1 2">
    <name type="scientific">Streptomyces beijiangensis</name>
    <dbReference type="NCBI Taxonomy" id="163361"/>
    <lineage>
        <taxon>Bacteria</taxon>
        <taxon>Bacillati</taxon>
        <taxon>Actinomycetota</taxon>
        <taxon>Actinomycetes</taxon>
        <taxon>Kitasatosporales</taxon>
        <taxon>Streptomycetaceae</taxon>
        <taxon>Streptomyces</taxon>
    </lineage>
</organism>
<reference evidence="1" key="1">
    <citation type="submission" date="2021-03" db="EMBL/GenBank/DDBJ databases">
        <title>Streptomyces poriferae sp. nov., a novel marine sponge-derived Actinobacteria species with anti-MRSA activity.</title>
        <authorList>
            <person name="Sandoval-Powers M."/>
            <person name="Kralova S."/>
            <person name="Nguyen G.-S."/>
            <person name="Fawwal D."/>
            <person name="Degnes K."/>
            <person name="Klinkenberg G."/>
            <person name="Sletta H."/>
            <person name="Wentzel A."/>
            <person name="Liles M.R."/>
        </authorList>
    </citation>
    <scope>NUCLEOTIDE SEQUENCE</scope>
    <source>
        <strain evidence="1">DSM 41794</strain>
    </source>
</reference>
<proteinExistence type="predicted"/>
<dbReference type="EMBL" id="JAFLRJ010000218">
    <property type="protein sequence ID" value="MBO0514633.1"/>
    <property type="molecule type" value="Genomic_DNA"/>
</dbReference>
<accession>A0A939F9W1</accession>
<evidence type="ECO:0000313" key="2">
    <source>
        <dbReference type="Proteomes" id="UP000664167"/>
    </source>
</evidence>
<dbReference type="RefSeq" id="WP_206964206.1">
    <property type="nucleotide sequence ID" value="NZ_BAAAJJ010000014.1"/>
</dbReference>
<dbReference type="Proteomes" id="UP000664167">
    <property type="component" value="Unassembled WGS sequence"/>
</dbReference>